<feature type="transmembrane region" description="Helical" evidence="5">
    <location>
        <begin position="175"/>
        <end position="197"/>
    </location>
</feature>
<dbReference type="AlphaFoldDB" id="A0A5S3Z698"/>
<dbReference type="EMBL" id="PNCG01000004">
    <property type="protein sequence ID" value="TMP87779.1"/>
    <property type="molecule type" value="Genomic_DNA"/>
</dbReference>
<dbReference type="RefSeq" id="WP_138547644.1">
    <property type="nucleotide sequence ID" value="NZ_PNCG01000004.1"/>
</dbReference>
<evidence type="ECO:0000256" key="2">
    <source>
        <dbReference type="ARBA" id="ARBA00022692"/>
    </source>
</evidence>
<keyword evidence="4 5" id="KW-0472">Membrane</keyword>
<dbReference type="InterPro" id="IPR003810">
    <property type="entry name" value="Mntp/YtaF"/>
</dbReference>
<keyword evidence="2 5" id="KW-0812">Transmembrane</keyword>
<reference evidence="6 7" key="1">
    <citation type="submission" date="2017-12" db="EMBL/GenBank/DDBJ databases">
        <authorList>
            <person name="Paulsen S."/>
            <person name="Gram L.K."/>
        </authorList>
    </citation>
    <scope>NUCLEOTIDE SEQUENCE [LARGE SCALE GENOMIC DNA]</scope>
    <source>
        <strain evidence="6 7">S2897</strain>
    </source>
</reference>
<feature type="transmembrane region" description="Helical" evidence="5">
    <location>
        <begin position="133"/>
        <end position="154"/>
    </location>
</feature>
<reference evidence="7" key="2">
    <citation type="submission" date="2019-06" db="EMBL/GenBank/DDBJ databases">
        <title>Co-occurence of chitin degradation, pigmentation and bioactivity in marine Pseudoalteromonas.</title>
        <authorList>
            <person name="Sonnenschein E.C."/>
            <person name="Bech P.K."/>
        </authorList>
    </citation>
    <scope>NUCLEOTIDE SEQUENCE [LARGE SCALE GENOMIC DNA]</scope>
    <source>
        <strain evidence="7">S2897</strain>
    </source>
</reference>
<evidence type="ECO:0000256" key="3">
    <source>
        <dbReference type="ARBA" id="ARBA00022989"/>
    </source>
</evidence>
<keyword evidence="3 5" id="KW-1133">Transmembrane helix</keyword>
<dbReference type="Pfam" id="PF02659">
    <property type="entry name" value="Mntp"/>
    <property type="match status" value="1"/>
</dbReference>
<evidence type="ECO:0008006" key="8">
    <source>
        <dbReference type="Google" id="ProtNLM"/>
    </source>
</evidence>
<gene>
    <name evidence="6" type="ORF">CWC05_05655</name>
</gene>
<name>A0A5S3Z698_9GAMM</name>
<dbReference type="Proteomes" id="UP000305874">
    <property type="component" value="Unassembled WGS sequence"/>
</dbReference>
<evidence type="ECO:0000256" key="1">
    <source>
        <dbReference type="ARBA" id="ARBA00022475"/>
    </source>
</evidence>
<feature type="transmembrane region" description="Helical" evidence="5">
    <location>
        <begin position="40"/>
        <end position="65"/>
    </location>
</feature>
<comment type="caution">
    <text evidence="6">The sequence shown here is derived from an EMBL/GenBank/DDBJ whole genome shotgun (WGS) entry which is preliminary data.</text>
</comment>
<feature type="transmembrane region" description="Helical" evidence="5">
    <location>
        <begin position="71"/>
        <end position="90"/>
    </location>
</feature>
<organism evidence="6 7">
    <name type="scientific">Pseudoalteromonas ruthenica</name>
    <dbReference type="NCBI Taxonomy" id="151081"/>
    <lineage>
        <taxon>Bacteria</taxon>
        <taxon>Pseudomonadati</taxon>
        <taxon>Pseudomonadota</taxon>
        <taxon>Gammaproteobacteria</taxon>
        <taxon>Alteromonadales</taxon>
        <taxon>Pseudoalteromonadaceae</taxon>
        <taxon>Pseudoalteromonas</taxon>
    </lineage>
</organism>
<evidence type="ECO:0000313" key="6">
    <source>
        <dbReference type="EMBL" id="TMP87779.1"/>
    </source>
</evidence>
<proteinExistence type="predicted"/>
<protein>
    <recommendedName>
        <fullName evidence="8">Manganese efflux pump MntP</fullName>
    </recommendedName>
</protein>
<evidence type="ECO:0000256" key="4">
    <source>
        <dbReference type="ARBA" id="ARBA00023136"/>
    </source>
</evidence>
<evidence type="ECO:0000313" key="7">
    <source>
        <dbReference type="Proteomes" id="UP000305874"/>
    </source>
</evidence>
<accession>A0A5S3Z698</accession>
<feature type="transmembrane region" description="Helical" evidence="5">
    <location>
        <begin position="6"/>
        <end position="28"/>
    </location>
</feature>
<keyword evidence="1" id="KW-1003">Cell membrane</keyword>
<feature type="transmembrane region" description="Helical" evidence="5">
    <location>
        <begin position="203"/>
        <end position="220"/>
    </location>
</feature>
<sequence>MGTPIEAFVLASLLMGLGIGADVAIATLTQAKQLTSRRSVFTWIAGVTLTHTVFPMLGYLAAYFSVQQVPVLTPIVGVIAFIFVGFYLLSEYRSNSEHAPSIDSKLLSAALIVTVSWDALWSGPAKSAQVIDWAQWMVWLSFVIVGLVVALLAVASLHLGRKAVLYAPTHFSHQLGLWLQYSVISYFAVLALLRYTFAWDTPWWAIWALCAIINALLLALRKVGQAGTPKCA</sequence>
<evidence type="ECO:0000256" key="5">
    <source>
        <dbReference type="SAM" id="Phobius"/>
    </source>
</evidence>